<organism evidence="1 2">
    <name type="scientific">Panagrolaimus sp. PS1159</name>
    <dbReference type="NCBI Taxonomy" id="55785"/>
    <lineage>
        <taxon>Eukaryota</taxon>
        <taxon>Metazoa</taxon>
        <taxon>Ecdysozoa</taxon>
        <taxon>Nematoda</taxon>
        <taxon>Chromadorea</taxon>
        <taxon>Rhabditida</taxon>
        <taxon>Tylenchina</taxon>
        <taxon>Panagrolaimomorpha</taxon>
        <taxon>Panagrolaimoidea</taxon>
        <taxon>Panagrolaimidae</taxon>
        <taxon>Panagrolaimus</taxon>
    </lineage>
</organism>
<dbReference type="WBParaSite" id="PS1159_v2.g8685.t1">
    <property type="protein sequence ID" value="PS1159_v2.g8685.t1"/>
    <property type="gene ID" value="PS1159_v2.g8685"/>
</dbReference>
<name>A0AC35GTR1_9BILA</name>
<proteinExistence type="predicted"/>
<reference evidence="2" key="1">
    <citation type="submission" date="2022-11" db="UniProtKB">
        <authorList>
            <consortium name="WormBaseParasite"/>
        </authorList>
    </citation>
    <scope>IDENTIFICATION</scope>
</reference>
<evidence type="ECO:0000313" key="2">
    <source>
        <dbReference type="WBParaSite" id="PS1159_v2.g8685.t1"/>
    </source>
</evidence>
<sequence>MDSSSETDSIMIISDSAKTPSFTNISKPFILDRIEFLRSYISRQNWSLPDSIICYILMNPNSAKFYQKLVQSCKYFFIKNSILVISRANFKYENEWKIEIEEKWINLNNFLSKIWITEKMFIDNRDSGKSEVISTLIPKIYNNETKRFEIWHQNLSINNFIFLASKCENIILHDVTILNENGSIVTLDEIIETLLNAKKFEYHFSTISSNAIVTSTIIQKLVETPQFQNLFYFRLANSPETFNHEILYDYKKKNKKPDINLEIDDFISVIF</sequence>
<protein>
    <submittedName>
        <fullName evidence="2">Uncharacterized protein</fullName>
    </submittedName>
</protein>
<accession>A0AC35GTR1</accession>
<dbReference type="Proteomes" id="UP000887580">
    <property type="component" value="Unplaced"/>
</dbReference>
<evidence type="ECO:0000313" key="1">
    <source>
        <dbReference type="Proteomes" id="UP000887580"/>
    </source>
</evidence>